<dbReference type="AlphaFoldDB" id="A0A412FKM7"/>
<evidence type="ECO:0000256" key="5">
    <source>
        <dbReference type="RuleBase" id="RU003690"/>
    </source>
</evidence>
<dbReference type="Gene3D" id="3.20.20.80">
    <property type="entry name" value="Glycosidases"/>
    <property type="match status" value="1"/>
</dbReference>
<evidence type="ECO:0000256" key="2">
    <source>
        <dbReference type="ARBA" id="ARBA00022801"/>
    </source>
</evidence>
<keyword evidence="2 6" id="KW-0378">Hydrolase</keyword>
<organism evidence="7 8">
    <name type="scientific">Holdemania filiformis</name>
    <dbReference type="NCBI Taxonomy" id="61171"/>
    <lineage>
        <taxon>Bacteria</taxon>
        <taxon>Bacillati</taxon>
        <taxon>Bacillota</taxon>
        <taxon>Erysipelotrichia</taxon>
        <taxon>Erysipelotrichales</taxon>
        <taxon>Erysipelotrichaceae</taxon>
        <taxon>Holdemania</taxon>
    </lineage>
</organism>
<dbReference type="InterPro" id="IPR018120">
    <property type="entry name" value="Glyco_hydro_1_AS"/>
</dbReference>
<accession>A0A412FKM7</accession>
<dbReference type="FunFam" id="3.20.20.80:FF:000004">
    <property type="entry name" value="Beta-glucosidase 6-phospho-beta-glucosidase"/>
    <property type="match status" value="1"/>
</dbReference>
<evidence type="ECO:0000256" key="1">
    <source>
        <dbReference type="ARBA" id="ARBA00010838"/>
    </source>
</evidence>
<dbReference type="PROSITE" id="PS00572">
    <property type="entry name" value="GLYCOSYL_HYDROL_F1_1"/>
    <property type="match status" value="1"/>
</dbReference>
<protein>
    <submittedName>
        <fullName evidence="7">Glycoside hydrolase family 1 protein</fullName>
    </submittedName>
</protein>
<keyword evidence="8" id="KW-1185">Reference proteome</keyword>
<keyword evidence="3 6" id="KW-0326">Glycosidase</keyword>
<dbReference type="GO" id="GO:0008422">
    <property type="term" value="F:beta-glucosidase activity"/>
    <property type="evidence" value="ECO:0007669"/>
    <property type="project" value="TreeGrafter"/>
</dbReference>
<proteinExistence type="inferred from homology"/>
<dbReference type="InterPro" id="IPR001360">
    <property type="entry name" value="Glyco_hydro_1"/>
</dbReference>
<evidence type="ECO:0000313" key="8">
    <source>
        <dbReference type="Proteomes" id="UP000284178"/>
    </source>
</evidence>
<dbReference type="GO" id="GO:0016052">
    <property type="term" value="P:carbohydrate catabolic process"/>
    <property type="evidence" value="ECO:0007669"/>
    <property type="project" value="TreeGrafter"/>
</dbReference>
<sequence length="481" mass="55617">MNETTSAFPSDFIWGGAFAANQMEGAWQADGKGVCLADINEYVESLPLDQKCNTEMTTVQIQEALEAKDRIYPKRWGTDFYHRYPEDLRLLGKNGLGLTGYRTSINWSRIYPHGDDDLPNEAGLRFYDRVIKTILENGMQPMITLSHYEMPLDLALNYNGWSDKRTIDFFVRYGKTVLDRYHDQVHRWILVNQINLIDHESFNHLGIPADRVRHLNEAKMQGVINEMIACSQITEYAHRRYPDVQIGMMLCGGPAYPATCDPSDVLAAQQRNQMQYFYGDVLLRGTIPGYAWRYFHDQGFHLEVKEEELESLKNTADFFSFSYYYTRICDQKSWKDGHGAYRNPRLPANPWGWSIDPIGLRIALNAYYDRYQKPIYITENGIGLKDELSADGAIHDDDRREYYQLHIEQMKEALADGVDLRGIYLWSPIDIISCSSCEISKRYGFVYVDQNDVGQGSRRRIPKDSYAWLKRVIASNGEKLD</sequence>
<dbReference type="InterPro" id="IPR033132">
    <property type="entry name" value="GH_1_N_CS"/>
</dbReference>
<dbReference type="PROSITE" id="PS00653">
    <property type="entry name" value="GLYCOSYL_HYDROL_F1_2"/>
    <property type="match status" value="1"/>
</dbReference>
<dbReference type="RefSeq" id="WP_117896009.1">
    <property type="nucleotide sequence ID" value="NZ_CABJCV010000026.1"/>
</dbReference>
<dbReference type="Pfam" id="PF00232">
    <property type="entry name" value="Glyco_hydro_1"/>
    <property type="match status" value="1"/>
</dbReference>
<dbReference type="Proteomes" id="UP000284178">
    <property type="component" value="Unassembled WGS sequence"/>
</dbReference>
<evidence type="ECO:0000256" key="6">
    <source>
        <dbReference type="RuleBase" id="RU004468"/>
    </source>
</evidence>
<evidence type="ECO:0000313" key="7">
    <source>
        <dbReference type="EMBL" id="RGR68717.1"/>
    </source>
</evidence>
<dbReference type="EMBL" id="QRUP01000026">
    <property type="protein sequence ID" value="RGR68717.1"/>
    <property type="molecule type" value="Genomic_DNA"/>
</dbReference>
<comment type="caution">
    <text evidence="7">The sequence shown here is derived from an EMBL/GenBank/DDBJ whole genome shotgun (WGS) entry which is preliminary data.</text>
</comment>
<dbReference type="InterPro" id="IPR017853">
    <property type="entry name" value="GH"/>
</dbReference>
<dbReference type="GO" id="GO:0005829">
    <property type="term" value="C:cytosol"/>
    <property type="evidence" value="ECO:0007669"/>
    <property type="project" value="TreeGrafter"/>
</dbReference>
<dbReference type="SUPFAM" id="SSF51445">
    <property type="entry name" value="(Trans)glycosidases"/>
    <property type="match status" value="1"/>
</dbReference>
<reference evidence="7 8" key="1">
    <citation type="submission" date="2018-08" db="EMBL/GenBank/DDBJ databases">
        <title>A genome reference for cultivated species of the human gut microbiota.</title>
        <authorList>
            <person name="Zou Y."/>
            <person name="Xue W."/>
            <person name="Luo G."/>
        </authorList>
    </citation>
    <scope>NUCLEOTIDE SEQUENCE [LARGE SCALE GENOMIC DNA]</scope>
    <source>
        <strain evidence="7 8">AF24-29</strain>
    </source>
</reference>
<name>A0A412FKM7_9FIRM</name>
<dbReference type="PANTHER" id="PTHR10353:SF122">
    <property type="entry name" value="6-PHOSPHO-BETA-GLUCOSIDASE ASCB-RELATED"/>
    <property type="match status" value="1"/>
</dbReference>
<evidence type="ECO:0000256" key="3">
    <source>
        <dbReference type="ARBA" id="ARBA00023295"/>
    </source>
</evidence>
<dbReference type="PRINTS" id="PR00131">
    <property type="entry name" value="GLHYDRLASE1"/>
</dbReference>
<gene>
    <name evidence="7" type="ORF">DWY25_15640</name>
</gene>
<dbReference type="PANTHER" id="PTHR10353">
    <property type="entry name" value="GLYCOSYL HYDROLASE"/>
    <property type="match status" value="1"/>
</dbReference>
<feature type="active site" description="Nucleophile" evidence="4">
    <location>
        <position position="379"/>
    </location>
</feature>
<dbReference type="GeneID" id="83016830"/>
<comment type="similarity">
    <text evidence="1 5">Belongs to the glycosyl hydrolase 1 family.</text>
</comment>
<evidence type="ECO:0000256" key="4">
    <source>
        <dbReference type="PROSITE-ProRule" id="PRU10055"/>
    </source>
</evidence>